<dbReference type="AlphaFoldDB" id="A0A7M2WXD1"/>
<accession>A0A7M2WXD1</accession>
<reference evidence="1 2" key="1">
    <citation type="submission" date="2020-10" db="EMBL/GenBank/DDBJ databases">
        <title>Wide distribution of Phycisphaera-like planctomycetes from WD2101 soil group in peatlands and genome analysis of the first cultivated representative.</title>
        <authorList>
            <person name="Dedysh S.N."/>
            <person name="Beletsky A.V."/>
            <person name="Ivanova A."/>
            <person name="Kulichevskaya I.S."/>
            <person name="Suzina N.E."/>
            <person name="Philippov D.A."/>
            <person name="Rakitin A.L."/>
            <person name="Mardanov A.V."/>
            <person name="Ravin N.V."/>
        </authorList>
    </citation>
    <scope>NUCLEOTIDE SEQUENCE [LARGE SCALE GENOMIC DNA]</scope>
    <source>
        <strain evidence="1 2">M1803</strain>
    </source>
</reference>
<dbReference type="InterPro" id="IPR023614">
    <property type="entry name" value="Porin_dom_sf"/>
</dbReference>
<organism evidence="1 2">
    <name type="scientific">Humisphaera borealis</name>
    <dbReference type="NCBI Taxonomy" id="2807512"/>
    <lineage>
        <taxon>Bacteria</taxon>
        <taxon>Pseudomonadati</taxon>
        <taxon>Planctomycetota</taxon>
        <taxon>Phycisphaerae</taxon>
        <taxon>Tepidisphaerales</taxon>
        <taxon>Tepidisphaeraceae</taxon>
        <taxon>Humisphaera</taxon>
    </lineage>
</organism>
<dbReference type="InterPro" id="IPR010870">
    <property type="entry name" value="Porin_O/P"/>
</dbReference>
<evidence type="ECO:0008006" key="3">
    <source>
        <dbReference type="Google" id="ProtNLM"/>
    </source>
</evidence>
<sequence>MNASLATARLADVLPYLANRLFPLLVATTFVAIVGHSARADDESYSELVRRVHELEAQVEKLETRDRVERFETARIDRTIDAIARDAERRSQLLLQSGATAGYRNGFFISSDDGNFRFHPSLLFQFRGVSNTNDTDSQSGFEVRRTRLRLDGHLFSPDLTYGLIWDTARQGGAVSLLDAWAAYRFAPDWQFKIGQFRESWFHEWDVAPQNQLTAERSLVAQEVGGNLTDRVQGLSLTYGGVGTNPIRVEVALHDGANSQNTDFRDNVGLTANAANFGVGGRFEYRIAGDWSSYADFSARENKQPLLVLGGGFDFTQRGDLDTTLATVDATFETATGWCLYASATGKFADTAQGQRRDYGFLAQAGYLLTPEWEAFARYDVLFPDGDEAGPSQYAEITVGVNRYLGPGGSAGHRAKITLDAGCLPDGAPSNLTGIGAIAGHERQFIIRAQFQLQI</sequence>
<dbReference type="EMBL" id="CP063458">
    <property type="protein sequence ID" value="QOV89471.1"/>
    <property type="molecule type" value="Genomic_DNA"/>
</dbReference>
<dbReference type="RefSeq" id="WP_206292512.1">
    <property type="nucleotide sequence ID" value="NZ_CP063458.1"/>
</dbReference>
<dbReference type="Gene3D" id="2.40.160.10">
    <property type="entry name" value="Porin"/>
    <property type="match status" value="1"/>
</dbReference>
<dbReference type="KEGG" id="hbs:IPV69_25285"/>
<name>A0A7M2WXD1_9BACT</name>
<proteinExistence type="predicted"/>
<dbReference type="Proteomes" id="UP000593765">
    <property type="component" value="Chromosome"/>
</dbReference>
<evidence type="ECO:0000313" key="1">
    <source>
        <dbReference type="EMBL" id="QOV89471.1"/>
    </source>
</evidence>
<keyword evidence="2" id="KW-1185">Reference proteome</keyword>
<protein>
    <recommendedName>
        <fullName evidence="3">Porin</fullName>
    </recommendedName>
</protein>
<evidence type="ECO:0000313" key="2">
    <source>
        <dbReference type="Proteomes" id="UP000593765"/>
    </source>
</evidence>
<dbReference type="SUPFAM" id="SSF56935">
    <property type="entry name" value="Porins"/>
    <property type="match status" value="1"/>
</dbReference>
<gene>
    <name evidence="1" type="ORF">IPV69_25285</name>
</gene>
<dbReference type="Pfam" id="PF07396">
    <property type="entry name" value="Porin_O_P"/>
    <property type="match status" value="1"/>
</dbReference>